<gene>
    <name evidence="2" type="ORF">G1H10_03065</name>
</gene>
<feature type="region of interest" description="Disordered" evidence="1">
    <location>
        <begin position="1"/>
        <end position="24"/>
    </location>
</feature>
<keyword evidence="3" id="KW-1185">Reference proteome</keyword>
<comment type="caution">
    <text evidence="2">The sequence shown here is derived from an EMBL/GenBank/DDBJ whole genome shotgun (WGS) entry which is preliminary data.</text>
</comment>
<feature type="region of interest" description="Disordered" evidence="1">
    <location>
        <begin position="33"/>
        <end position="52"/>
    </location>
</feature>
<dbReference type="Proteomes" id="UP000475214">
    <property type="component" value="Unassembled WGS sequence"/>
</dbReference>
<reference evidence="2 3" key="1">
    <citation type="submission" date="2020-02" db="EMBL/GenBank/DDBJ databases">
        <authorList>
            <person name="Li X.-J."/>
            <person name="Han X.-M."/>
        </authorList>
    </citation>
    <scope>NUCLEOTIDE SEQUENCE [LARGE SCALE GENOMIC DNA]</scope>
    <source>
        <strain evidence="2 3">CCTCC AB 2017055</strain>
    </source>
</reference>
<name>A0A6L9S3D6_9ACTN</name>
<evidence type="ECO:0000313" key="2">
    <source>
        <dbReference type="EMBL" id="NED99143.1"/>
    </source>
</evidence>
<organism evidence="2 3">
    <name type="scientific">Phytoactinopolyspora halotolerans</name>
    <dbReference type="NCBI Taxonomy" id="1981512"/>
    <lineage>
        <taxon>Bacteria</taxon>
        <taxon>Bacillati</taxon>
        <taxon>Actinomycetota</taxon>
        <taxon>Actinomycetes</taxon>
        <taxon>Jiangellales</taxon>
        <taxon>Jiangellaceae</taxon>
        <taxon>Phytoactinopolyspora</taxon>
    </lineage>
</organism>
<sequence length="342" mass="35928">MGGRKRAHDAAAPGNDVSGSGDDGLPRLPALQLGIIGDHPPDPPRPHRPVPGDGSWRRWLVVGMALAVGVAAGVVGTNARHDATESATVDLIGGQTALSRPAIPGSPAEGWQGEFLIFNPGETAVELVDVSVPGWGRIGPTEPVTADAERWTLFRTTLLPDCDAELSTADTDGSTSLAAEIVVRSRGTERTLPVTFAPGQSWLRSAWASVCRPADIGPPELTVATIQMLSRRDGITSVRARLRLATTGGQGTAAISGMWSHVPGFRFAVTGLPATVDESDVTEIELEWEVANCAIVERLNEARLSFHVADQEDPTAARLQTMPVPAAILVALGRLSAQMCGL</sequence>
<evidence type="ECO:0000256" key="1">
    <source>
        <dbReference type="SAM" id="MobiDB-lite"/>
    </source>
</evidence>
<dbReference type="AlphaFoldDB" id="A0A6L9S3D6"/>
<dbReference type="EMBL" id="JAAGOA010000002">
    <property type="protein sequence ID" value="NED99143.1"/>
    <property type="molecule type" value="Genomic_DNA"/>
</dbReference>
<accession>A0A6L9S3D6</accession>
<protein>
    <submittedName>
        <fullName evidence="2">Uncharacterized protein</fullName>
    </submittedName>
</protein>
<dbReference type="RefSeq" id="WP_163732526.1">
    <property type="nucleotide sequence ID" value="NZ_JAAGOA010000002.1"/>
</dbReference>
<proteinExistence type="predicted"/>
<evidence type="ECO:0000313" key="3">
    <source>
        <dbReference type="Proteomes" id="UP000475214"/>
    </source>
</evidence>